<evidence type="ECO:0000313" key="2">
    <source>
        <dbReference type="Proteomes" id="UP000549616"/>
    </source>
</evidence>
<dbReference type="CDD" id="cd22231">
    <property type="entry name" value="RHH_NikR_HicB-like"/>
    <property type="match status" value="1"/>
</dbReference>
<sequence length="75" mass="8413">MTKQIAVRLPDELVSFIDHVVEEGKATSRADLVFRALERERRRFIAERDIALLTGGVPDDLDGIDEHAAPLDDLD</sequence>
<dbReference type="InterPro" id="IPR010985">
    <property type="entry name" value="Ribbon_hlx_hlx"/>
</dbReference>
<keyword evidence="2" id="KW-1185">Reference proteome</keyword>
<gene>
    <name evidence="1" type="ORF">HNR02_001163</name>
</gene>
<proteinExistence type="predicted"/>
<dbReference type="EMBL" id="JACCFK010000001">
    <property type="protein sequence ID" value="NYI87840.1"/>
    <property type="molecule type" value="Genomic_DNA"/>
</dbReference>
<name>A0A853AYR4_9PSEU</name>
<organism evidence="1 2">
    <name type="scientific">Amycolatopsis endophytica</name>
    <dbReference type="NCBI Taxonomy" id="860233"/>
    <lineage>
        <taxon>Bacteria</taxon>
        <taxon>Bacillati</taxon>
        <taxon>Actinomycetota</taxon>
        <taxon>Actinomycetes</taxon>
        <taxon>Pseudonocardiales</taxon>
        <taxon>Pseudonocardiaceae</taxon>
        <taxon>Amycolatopsis</taxon>
    </lineage>
</organism>
<dbReference type="SUPFAM" id="SSF47598">
    <property type="entry name" value="Ribbon-helix-helix"/>
    <property type="match status" value="1"/>
</dbReference>
<protein>
    <submittedName>
        <fullName evidence="1">Arc/MetJ-type ribon-helix-helix transcriptional regulator</fullName>
    </submittedName>
</protein>
<evidence type="ECO:0000313" key="1">
    <source>
        <dbReference type="EMBL" id="NYI87840.1"/>
    </source>
</evidence>
<reference evidence="1 2" key="1">
    <citation type="submission" date="2020-07" db="EMBL/GenBank/DDBJ databases">
        <title>Sequencing the genomes of 1000 actinobacteria strains.</title>
        <authorList>
            <person name="Klenk H.-P."/>
        </authorList>
    </citation>
    <scope>NUCLEOTIDE SEQUENCE [LARGE SCALE GENOMIC DNA]</scope>
    <source>
        <strain evidence="1 2">DSM 104006</strain>
    </source>
</reference>
<dbReference type="AlphaFoldDB" id="A0A853AYR4"/>
<dbReference type="GO" id="GO:0006355">
    <property type="term" value="P:regulation of DNA-templated transcription"/>
    <property type="evidence" value="ECO:0007669"/>
    <property type="project" value="InterPro"/>
</dbReference>
<comment type="caution">
    <text evidence="1">The sequence shown here is derived from an EMBL/GenBank/DDBJ whole genome shotgun (WGS) entry which is preliminary data.</text>
</comment>
<dbReference type="Proteomes" id="UP000549616">
    <property type="component" value="Unassembled WGS sequence"/>
</dbReference>
<accession>A0A853AYR4</accession>
<dbReference type="NCBIfam" id="NF041551">
    <property type="entry name" value="YlcI_YnfO_N"/>
    <property type="match status" value="1"/>
</dbReference>
<dbReference type="RefSeq" id="WP_179772169.1">
    <property type="nucleotide sequence ID" value="NZ_JACCFK010000001.1"/>
</dbReference>